<sequence>MIRIKVQLADDAWQWHKLWSNHAAILATVTTAQALLPFWNGIIPDRWFVLAGAILSSAAVILRSIKQPNAERARHARQTPK</sequence>
<keyword evidence="1" id="KW-0472">Membrane</keyword>
<keyword evidence="3" id="KW-1185">Reference proteome</keyword>
<dbReference type="Proteomes" id="UP000197334">
    <property type="component" value="Unassembled WGS sequence"/>
</dbReference>
<evidence type="ECO:0000313" key="3">
    <source>
        <dbReference type="Proteomes" id="UP000197334"/>
    </source>
</evidence>
<proteinExistence type="predicted"/>
<comment type="caution">
    <text evidence="2">The sequence shown here is derived from an EMBL/GenBank/DDBJ whole genome shotgun (WGS) entry which is preliminary data.</text>
</comment>
<dbReference type="EMBL" id="JPUA01000032">
    <property type="protein sequence ID" value="OWV29470.1"/>
    <property type="molecule type" value="Genomic_DNA"/>
</dbReference>
<evidence type="ECO:0000313" key="2">
    <source>
        <dbReference type="EMBL" id="OWV29470.1"/>
    </source>
</evidence>
<keyword evidence="1" id="KW-0812">Transmembrane</keyword>
<dbReference type="Pfam" id="PF25612">
    <property type="entry name" value="DUF7940"/>
    <property type="match status" value="1"/>
</dbReference>
<organism evidence="2 3">
    <name type="scientific">Halomonas campaniensis</name>
    <dbReference type="NCBI Taxonomy" id="213554"/>
    <lineage>
        <taxon>Bacteria</taxon>
        <taxon>Pseudomonadati</taxon>
        <taxon>Pseudomonadota</taxon>
        <taxon>Gammaproteobacteria</taxon>
        <taxon>Oceanospirillales</taxon>
        <taxon>Halomonadaceae</taxon>
        <taxon>Halomonas</taxon>
    </lineage>
</organism>
<protein>
    <submittedName>
        <fullName evidence="2">Uncharacterized protein</fullName>
    </submittedName>
</protein>
<accession>A0A246S0W7</accession>
<dbReference type="OrthoDB" id="6184212at2"/>
<feature type="transmembrane region" description="Helical" evidence="1">
    <location>
        <begin position="21"/>
        <end position="41"/>
    </location>
</feature>
<reference evidence="2 3" key="1">
    <citation type="submission" date="2014-08" db="EMBL/GenBank/DDBJ databases">
        <title>Draft genome sequence of a novel L-asparaginase producing marine bacterium, Halomonas campaniensis.</title>
        <authorList>
            <person name="Sundarakrishnan B."/>
            <person name="Moushumi Priya A."/>
            <person name="Raman G."/>
            <person name="Sakthivel N."/>
            <person name="Park S."/>
            <person name="Jayachandran S."/>
        </authorList>
    </citation>
    <scope>NUCLEOTIDE SEQUENCE [LARGE SCALE GENOMIC DNA]</scope>
    <source>
        <strain evidence="2 3">SK03</strain>
    </source>
</reference>
<dbReference type="InterPro" id="IPR057700">
    <property type="entry name" value="DUF7940"/>
</dbReference>
<feature type="transmembrane region" description="Helical" evidence="1">
    <location>
        <begin position="47"/>
        <end position="65"/>
    </location>
</feature>
<keyword evidence="1" id="KW-1133">Transmembrane helix</keyword>
<name>A0A246S0W7_9GAMM</name>
<dbReference type="RefSeq" id="WP_088700358.1">
    <property type="nucleotide sequence ID" value="NZ_JPUA01000032.1"/>
</dbReference>
<dbReference type="AlphaFoldDB" id="A0A246S0W7"/>
<gene>
    <name evidence="2" type="ORF">JI62_11690</name>
</gene>
<evidence type="ECO:0000256" key="1">
    <source>
        <dbReference type="SAM" id="Phobius"/>
    </source>
</evidence>